<dbReference type="Proteomes" id="UP000191988">
    <property type="component" value="Unassembled WGS sequence"/>
</dbReference>
<dbReference type="STRING" id="1183432.AGR3A_Lc130310"/>
<keyword evidence="1" id="KW-0732">Signal</keyword>
<feature type="chain" id="PRO_5010550544" description="TonB-dependent receptor" evidence="1">
    <location>
        <begin position="23"/>
        <end position="94"/>
    </location>
</feature>
<keyword evidence="3" id="KW-1185">Reference proteome</keyword>
<dbReference type="RefSeq" id="WP_046799075.1">
    <property type="nucleotide sequence ID" value="NZ_LT009724.1"/>
</dbReference>
<feature type="signal peptide" evidence="1">
    <location>
        <begin position="1"/>
        <end position="22"/>
    </location>
</feature>
<proteinExistence type="predicted"/>
<accession>A0A1S7RDC7</accession>
<evidence type="ECO:0000313" key="3">
    <source>
        <dbReference type="Proteomes" id="UP000191988"/>
    </source>
</evidence>
<name>A0A1S7RDC7_9HYPH</name>
<dbReference type="AlphaFoldDB" id="A0A1S7RDC7"/>
<dbReference type="EMBL" id="FBWK01000049">
    <property type="protein sequence ID" value="CUX50846.1"/>
    <property type="molecule type" value="Genomic_DNA"/>
</dbReference>
<evidence type="ECO:0000313" key="2">
    <source>
        <dbReference type="EMBL" id="CUX50846.1"/>
    </source>
</evidence>
<gene>
    <name evidence="2" type="ORF">AGR3A_Lc130310</name>
</gene>
<sequence>MLPKSIFLATAFTCMTVLPVLAQPIEVSTLERDKARSVTFSEASAAPDYITDVLGRKVRLVGPRFYPDSARALKFPGRTSSLDTLGVEADLSQR</sequence>
<protein>
    <recommendedName>
        <fullName evidence="4">TonB-dependent receptor</fullName>
    </recommendedName>
</protein>
<reference evidence="3" key="1">
    <citation type="submission" date="2016-01" db="EMBL/GenBank/DDBJ databases">
        <authorList>
            <person name="Regsiter A."/>
            <person name="william w."/>
        </authorList>
    </citation>
    <scope>NUCLEOTIDE SEQUENCE [LARGE SCALE GENOMIC DNA]</scope>
    <source>
        <strain evidence="3">CFBP 6623</strain>
    </source>
</reference>
<organism evidence="2 3">
    <name type="scientific">Agrobacterium tomkonis CFBP 6623</name>
    <dbReference type="NCBI Taxonomy" id="1183432"/>
    <lineage>
        <taxon>Bacteria</taxon>
        <taxon>Pseudomonadati</taxon>
        <taxon>Pseudomonadota</taxon>
        <taxon>Alphaproteobacteria</taxon>
        <taxon>Hyphomicrobiales</taxon>
        <taxon>Rhizobiaceae</taxon>
        <taxon>Rhizobium/Agrobacterium group</taxon>
        <taxon>Agrobacterium</taxon>
        <taxon>Agrobacterium tumefaciens complex</taxon>
    </lineage>
</organism>
<evidence type="ECO:0000256" key="1">
    <source>
        <dbReference type="SAM" id="SignalP"/>
    </source>
</evidence>
<evidence type="ECO:0008006" key="4">
    <source>
        <dbReference type="Google" id="ProtNLM"/>
    </source>
</evidence>